<dbReference type="FunFam" id="2.60.120.200:FF:000008">
    <property type="entry name" value="Collagen type XII alpha 1 chain"/>
    <property type="match status" value="1"/>
</dbReference>
<dbReference type="PROSITE" id="PS50853">
    <property type="entry name" value="FN3"/>
    <property type="match status" value="17"/>
</dbReference>
<feature type="domain" description="VWFA" evidence="17">
    <location>
        <begin position="425"/>
        <end position="601"/>
    </location>
</feature>
<dbReference type="FunFam" id="2.60.40.10:FF:000018">
    <property type="entry name" value="collagen alpha-1(XII) chain isoform X1"/>
    <property type="match status" value="4"/>
</dbReference>
<organism evidence="19 20">
    <name type="scientific">Lates calcarifer</name>
    <name type="common">Barramundi</name>
    <name type="synonym">Holocentrus calcarifer</name>
    <dbReference type="NCBI Taxonomy" id="8187"/>
    <lineage>
        <taxon>Eukaryota</taxon>
        <taxon>Metazoa</taxon>
        <taxon>Chordata</taxon>
        <taxon>Craniata</taxon>
        <taxon>Vertebrata</taxon>
        <taxon>Euteleostomi</taxon>
        <taxon>Actinopterygii</taxon>
        <taxon>Neopterygii</taxon>
        <taxon>Teleostei</taxon>
        <taxon>Neoteleostei</taxon>
        <taxon>Acanthomorphata</taxon>
        <taxon>Carangaria</taxon>
        <taxon>Carangaria incertae sedis</taxon>
        <taxon>Centropomidae</taxon>
        <taxon>Lates</taxon>
    </lineage>
</organism>
<evidence type="ECO:0000256" key="10">
    <source>
        <dbReference type="ARBA" id="ARBA00023180"/>
    </source>
</evidence>
<evidence type="ECO:0000256" key="2">
    <source>
        <dbReference type="ARBA" id="ARBA00022525"/>
    </source>
</evidence>
<dbReference type="PANTHER" id="PTHR24020:SF84">
    <property type="entry name" value="VWFA DOMAIN-CONTAINING PROTEIN"/>
    <property type="match status" value="1"/>
</dbReference>
<keyword evidence="11" id="KW-0379">Hydroxylation</keyword>
<keyword evidence="5" id="KW-0677">Repeat</keyword>
<sequence length="2987" mass="327824">MKSLLCFCNAEINSIIKVNLVLEPPSDLKFKILNENTVEMSWTRPSSTIEGFRIQVVSDADEPARDFTLDAYSTMTSITNLTPDLDYSVSINSYYGSEESIPIFGQLTSKLIQHFHLCSVSAIADLVFLVDGSWSVGRENFKHIRSFIGAMAGAFDIGEDKTRVAVVQYSTDTRTEFDLTRYTRRGDLLQAISSLPYKGGNTMTGDAIDYLLRNIFTEAAGSRKAFPKVAMIITDGKSQDPVEEHAKRLRNIGVEIFVLGIKGADEDELREMASTPHNKHVYNVPNFDLIQEVQRKIITEVCSGVDDQLSTLVSGEEMVEPASNLQVTEIASKSMRVTWDASLGDITGYKLTLVPMLAGMKRQELYIGATQTSINVRDLSPETEYEISLYALKGLTPSEPIMAMEKTQPVKVSTECSLGVDVQADVVLLVDGSYSIGLQNFAKVRAFLEVLVNSFDIGPNKVQISLVQYSRDPHTEFALNTHHDINAVVKAVRTFPYRGGSTNTGKAMTYVREKIFIQARGARQNVPRVMVLITDGKSSDSFKDAATNLRNTDVEIFAVGVKDAVRSELEAIANPPSDTHVYEVEDFDAFQRISKELTQSICLRIEQELLNIKKRSLLPPRDLQFSEITSRSFRTTWTAPTTSVLSYLVRFRKAEDVTGDYITMAVPGDTTTAVLPHLYPLTAYEVNVFAQYEKGDSFPLTGEETTLEGKRGAVRNLRVTEETTNSFRVSWQAAPGAVIRYRLSYVPLSGAGETLEAQTIGTETTIVLQELFPITTYRVSVSAEYATGLGDEMQVDGTTKEVRGSPRDLRVFDETISTMKLAWQAAPENVLQYRIAFKPAEGGERKEISVKGDTTQAMLKNLQPATEYELFVSARYSSGLGDPLLGTGTTLEELGSPRDLVTKDVTDTSFAASWTAAPGNVRQYRIRWKSLYSEEAGEKTVPGDTTATVLDGLTPETRYQVSVFAGYGHGEGQPLVGEETTDVSAAGRAIVVSEETEKSMKVTWQAAPGNVLNYRVTYKPQVGGRQLAAKVPGGTTTTVLRRLTPLTTYDITVLPVYRTGEGKARQGVGTTLSPFKGPRNLQTSEPTRTSFRVTWDHAPGDVKGYKVTFHPVGEDIDLGELMVGPYDNTVVLEELRSGTKYSVNVFGMFDGGESMPLAGEEKTTLRDEPDPPPFLPSDVMCKTTAQADIVLLVDGSWSIGRLNFKTIRAFIARMVGVFDIGPERVQIGLAQYSGDPKTEWHLDAHRTRDSLLEAVANLPYKGGNTLTGLALNYILQNNFKENVGMRPNSRKIGVLITDGKSQDDVIVNSQNLRDQGIELYAIGVKNADENELRSIASDPDDIHMYNVADFSFLLDIVDNLTDNLCNSVKGPGGAPNAPTNLVTSEVTHHSFRATWTAPEGPVEKYRVEYMTLSGRPQQVLVDGTETTVVLKKLNPLTEYVVNVYSVVGEESSEPLKGTETTLPLSAVRRMDIYDEQMTTMRVRWEEAEGATGYMLLYSAINATQPTLEQEIRVGGETTEVQLVKLLPNTAYTLSLFALHGESASEPLTKQGVTLPLPPAGELRVHDITHSTMRLIWDAAPGPVRRYLITYKPEDGEAKEVSLVPVLFSFPFFTYLKLLNIYKQGVSSPCSYQFYVVPAPKNLRFSEVTQTSFRAHWEHGAPDVALYRIGWTKKGDNNFQYAILNNDETTHLLENLEPDTPYDVSVTAIYPDESESEDLLGTERTSPNAPPTDLVVFNETTTSLNTKWNPAPGRVQNYRITYVPTSGGRSQTTQVGGKKNTVLLPKLTPDTEYSISVVAVYARGVSRELNGLGRTKPLGGVRNLRVTDPTTSTLNVQWEAAEGNVRQYRVYYVPAAGGDEEMVQVSGSTYSTVLKNLQSDTVYTVTVVPIYSAGEGQRMSENGKTLERSPVRNIQVFNPTTNSLNVRWEAATGPVQQYRVVYAPLTGARPSESIVVPGTTALLQQLLPDTAYNVGVVALYSDGEGPAISDTGKTLPRSGPRNMRVYDPTTTTLSVSWEHAEGPVMQYRITYAQTTGDPIEEHTTVPGNRNNVVLQNLDPDTPYNIKVTAIYADGPGGELEGDGRTVGMLGPRNLRVSDEWYTRFRVAWDPAPSRVNGYKLIYQPEGSDESLEVFVGDVTSFQLHNLKPGTTYDLKVLAQYNTGLSEPLIGQGTTLYLNVTDLTTYNVGYDSFCLRWAPHRAATSYRLKVNPFDSSKRGAQEITVRGSESSYCFDGLTPDTLYNATVYTQTPNLEGPGVKYLLIGHTILCANRADLVFLIDGSWSIGDDSFNKVIQFVTSMTGAFDVISPSGMQVSFVQYSDDAKTEFKLNTYHDKGIVLSALQTVRYRGGNTKTGIALKHVYEKVFTSDSGMRRNVPKVLVVVTDGRSQDDVKKSAEKLQHSGYSVFVVGVADVDMAELRNIGSKPSERHVFVVDDYDAFAKIQDNLITFICETATSSKAQINISLKHYYSLCFRMLEAFNITDRTFADMNGVSMEPGSFNSYIAYRLHKDSFLNQPTKEIHPEGLPPSYTIILLFRLLPDTASEPFDIWQIADKNHNPEVGVTVNPSSKTITFYNKDTRGEIQKATFNEEQVKRVFHGSFHKLHISISPEKVKLNVDCQEVAEKPIKEANNITLDGYEVLGKLVKSGGGKRQSATLQMFDIICSLSWISRDRCCDLPATRDEAKCPALPHSCTCHTGQHRPSGTPWTFGKDTIQTHPTTGSMGPRGEAGPPGPMGPPGPQGPNGLSLPGEPVSLPILQIFQYMTLGTQNRERKNPGNPGVPGITGKPGKPGDPGNPGPVGLKGEKGERGDFASQNMMRSIARQVCEQLVNSQMSRIDMMLNQIPSGYRSNSPGPPGPPEPGQPGRTGFPGSPGLPGNQGERGNSVRGQRGLSGPPGPPGESRTGPPGPTGSAGPRGPPGRQGTPGVRGPPGPPGYCDSSQCVGIPYNGQGYTGTLSAVDKSRFDISFDFVGWNDSCHWQILSTVASK</sequence>
<evidence type="ECO:0000256" key="13">
    <source>
        <dbReference type="ARBA" id="ARBA00053577"/>
    </source>
</evidence>
<evidence type="ECO:0000256" key="12">
    <source>
        <dbReference type="ARBA" id="ARBA00049648"/>
    </source>
</evidence>
<dbReference type="PANTHER" id="PTHR24020">
    <property type="entry name" value="COLLAGEN ALPHA"/>
    <property type="match status" value="1"/>
</dbReference>
<comment type="subcellular location">
    <subcellularLocation>
        <location evidence="1">Secreted</location>
        <location evidence="1">Extracellular space</location>
        <location evidence="1">Extracellular matrix</location>
    </subcellularLocation>
</comment>
<feature type="domain" description="Fibronectin type-III" evidence="18">
    <location>
        <begin position="1909"/>
        <end position="1997"/>
    </location>
</feature>
<feature type="domain" description="VWFA" evidence="17">
    <location>
        <begin position="2273"/>
        <end position="2446"/>
    </location>
</feature>
<feature type="domain" description="Fibronectin type-III" evidence="18">
    <location>
        <begin position="713"/>
        <end position="808"/>
    </location>
</feature>
<dbReference type="PRINTS" id="PR00453">
    <property type="entry name" value="VWFADOMAIN"/>
</dbReference>
<dbReference type="SMART" id="SM00060">
    <property type="entry name" value="FN3"/>
    <property type="match status" value="18"/>
</dbReference>
<feature type="domain" description="Fibronectin type-III" evidence="18">
    <location>
        <begin position="24"/>
        <end position="111"/>
    </location>
</feature>
<evidence type="ECO:0000256" key="4">
    <source>
        <dbReference type="ARBA" id="ARBA00022729"/>
    </source>
</evidence>
<reference evidence="19" key="3">
    <citation type="submission" date="2025-09" db="UniProtKB">
        <authorList>
            <consortium name="Ensembl"/>
        </authorList>
    </citation>
    <scope>IDENTIFICATION</scope>
</reference>
<dbReference type="InterPro" id="IPR036465">
    <property type="entry name" value="vWFA_dom_sf"/>
</dbReference>
<dbReference type="CDD" id="cd00063">
    <property type="entry name" value="FN3"/>
    <property type="match status" value="17"/>
</dbReference>
<dbReference type="FunFam" id="3.40.50.410:FF:000001">
    <property type="entry name" value="Collagen, type XII, alpha 1"/>
    <property type="match status" value="4"/>
</dbReference>
<feature type="domain" description="Fibronectin type-III" evidence="18">
    <location>
        <begin position="2178"/>
        <end position="2268"/>
    </location>
</feature>
<comment type="subunit">
    <text evidence="14">Trimer of identical chains each containing 190 kDa of non-triple-helical sequences.</text>
</comment>
<feature type="region of interest" description="Disordered" evidence="16">
    <location>
        <begin position="2715"/>
        <end position="2750"/>
    </location>
</feature>
<feature type="domain" description="Fibronectin type-III" evidence="18">
    <location>
        <begin position="1729"/>
        <end position="1818"/>
    </location>
</feature>
<keyword evidence="2" id="KW-0964">Secreted</keyword>
<dbReference type="InterPro" id="IPR002035">
    <property type="entry name" value="VWF_A"/>
</dbReference>
<dbReference type="CDD" id="cd01482">
    <property type="entry name" value="vWA_collagen_alphaI-XII-like"/>
    <property type="match status" value="4"/>
</dbReference>
<feature type="domain" description="Fibronectin type-III" evidence="18">
    <location>
        <begin position="1819"/>
        <end position="1908"/>
    </location>
</feature>
<feature type="region of interest" description="Disordered" evidence="16">
    <location>
        <begin position="2843"/>
        <end position="2936"/>
    </location>
</feature>
<evidence type="ECO:0000256" key="15">
    <source>
        <dbReference type="ARBA" id="ARBA00067989"/>
    </source>
</evidence>
<feature type="domain" description="VWFA" evidence="17">
    <location>
        <begin position="125"/>
        <end position="297"/>
    </location>
</feature>
<dbReference type="SUPFAM" id="SSF49265">
    <property type="entry name" value="Fibronectin type III"/>
    <property type="match status" value="13"/>
</dbReference>
<dbReference type="PROSITE" id="PS50234">
    <property type="entry name" value="VWFA"/>
    <property type="match status" value="4"/>
</dbReference>
<dbReference type="InterPro" id="IPR013783">
    <property type="entry name" value="Ig-like_fold"/>
</dbReference>
<dbReference type="Pfam" id="PF00092">
    <property type="entry name" value="VWA"/>
    <property type="match status" value="4"/>
</dbReference>
<dbReference type="GeneTree" id="ENSGT00940000154923"/>
<dbReference type="FunFam" id="2.60.40.10:FF:000554">
    <property type="entry name" value="collagen alpha-1(XII) chain isoform X1"/>
    <property type="match status" value="1"/>
</dbReference>
<evidence type="ECO:0000256" key="14">
    <source>
        <dbReference type="ARBA" id="ARBA00064391"/>
    </source>
</evidence>
<comment type="function">
    <text evidence="13">Type XII collagen interacts with type I collagen-containing fibrils, the COL1 domain could be associated with the surface of the fibrils, and the COL2 and NC3 domains may be localized in the perifibrillar matrix.</text>
</comment>
<feature type="domain" description="Fibronectin type-III" evidence="18">
    <location>
        <begin position="809"/>
        <end position="894"/>
    </location>
</feature>
<feature type="compositionally biased region" description="Pro residues" evidence="16">
    <location>
        <begin position="2730"/>
        <end position="2740"/>
    </location>
</feature>
<feature type="compositionally biased region" description="Pro residues" evidence="16">
    <location>
        <begin position="2852"/>
        <end position="2861"/>
    </location>
</feature>
<feature type="domain" description="Fibronectin type-III" evidence="18">
    <location>
        <begin position="321"/>
        <end position="410"/>
    </location>
</feature>
<evidence type="ECO:0000313" key="19">
    <source>
        <dbReference type="Ensembl" id="ENSLCAP00010032340.1"/>
    </source>
</evidence>
<dbReference type="Proteomes" id="UP000314980">
    <property type="component" value="Unassembled WGS sequence"/>
</dbReference>
<evidence type="ECO:0000256" key="8">
    <source>
        <dbReference type="ARBA" id="ARBA00023119"/>
    </source>
</evidence>
<evidence type="ECO:0000256" key="6">
    <source>
        <dbReference type="ARBA" id="ARBA00022889"/>
    </source>
</evidence>
<feature type="compositionally biased region" description="Low complexity" evidence="16">
    <location>
        <begin position="2899"/>
        <end position="2926"/>
    </location>
</feature>
<feature type="domain" description="Fibronectin type-III" evidence="18">
    <location>
        <begin position="987"/>
        <end position="1075"/>
    </location>
</feature>
<feature type="domain" description="Fibronectin type-III" evidence="18">
    <location>
        <begin position="1638"/>
        <end position="1728"/>
    </location>
</feature>
<name>A0A4W6E511_LATCA</name>
<feature type="domain" description="Fibronectin type-III" evidence="18">
    <location>
        <begin position="1998"/>
        <end position="2088"/>
    </location>
</feature>
<dbReference type="SUPFAM" id="SSF49899">
    <property type="entry name" value="Concanavalin A-like lectins/glucanases"/>
    <property type="match status" value="1"/>
</dbReference>
<evidence type="ECO:0000256" key="9">
    <source>
        <dbReference type="ARBA" id="ARBA00023157"/>
    </source>
</evidence>
<dbReference type="Gene3D" id="2.60.40.10">
    <property type="entry name" value="Immunoglobulins"/>
    <property type="match status" value="18"/>
</dbReference>
<dbReference type="Ensembl" id="ENSLCAT00010033093.1">
    <property type="protein sequence ID" value="ENSLCAP00010032340.1"/>
    <property type="gene ID" value="ENSLCAG00010014364.1"/>
</dbReference>
<dbReference type="InterPro" id="IPR013320">
    <property type="entry name" value="ConA-like_dom_sf"/>
</dbReference>
<keyword evidence="20" id="KW-1185">Reference proteome</keyword>
<feature type="domain" description="Fibronectin type-III" evidence="18">
    <location>
        <begin position="2089"/>
        <end position="2177"/>
    </location>
</feature>
<feature type="region of interest" description="Disordered" evidence="16">
    <location>
        <begin position="1065"/>
        <end position="1086"/>
    </location>
</feature>
<dbReference type="Pfam" id="PF00041">
    <property type="entry name" value="fn3"/>
    <property type="match status" value="17"/>
</dbReference>
<feature type="domain" description="Fibronectin type-III" evidence="18">
    <location>
        <begin position="1466"/>
        <end position="1557"/>
    </location>
</feature>
<dbReference type="InterPro" id="IPR003961">
    <property type="entry name" value="FN3_dom"/>
</dbReference>
<evidence type="ECO:0000259" key="17">
    <source>
        <dbReference type="PROSITE" id="PS50234"/>
    </source>
</evidence>
<dbReference type="Gene3D" id="3.40.50.410">
    <property type="entry name" value="von Willebrand factor, type A domain"/>
    <property type="match status" value="4"/>
</dbReference>
<dbReference type="SMART" id="SM00327">
    <property type="entry name" value="VWA"/>
    <property type="match status" value="4"/>
</dbReference>
<evidence type="ECO:0000256" key="7">
    <source>
        <dbReference type="ARBA" id="ARBA00022974"/>
    </source>
</evidence>
<dbReference type="FunFam" id="2.60.40.10:FF:000234">
    <property type="entry name" value="Collagen, type XII, alpha 1"/>
    <property type="match status" value="3"/>
</dbReference>
<feature type="region of interest" description="Disordered" evidence="16">
    <location>
        <begin position="2769"/>
        <end position="2809"/>
    </location>
</feature>
<feature type="domain" description="Fibronectin type-III" evidence="18">
    <location>
        <begin position="1077"/>
        <end position="1167"/>
    </location>
</feature>
<dbReference type="Gene3D" id="2.60.120.200">
    <property type="match status" value="1"/>
</dbReference>
<dbReference type="FunFam" id="2.60.40.10:FF:000121">
    <property type="entry name" value="Collagen type XII alpha 1 chain"/>
    <property type="match status" value="6"/>
</dbReference>
<dbReference type="InterPro" id="IPR036116">
    <property type="entry name" value="FN3_sf"/>
</dbReference>
<dbReference type="GO" id="GO:0009888">
    <property type="term" value="P:tissue development"/>
    <property type="evidence" value="ECO:0007669"/>
    <property type="project" value="UniProtKB-ARBA"/>
</dbReference>
<protein>
    <recommendedName>
        <fullName evidence="15">Collagen alpha-1(XII) chain</fullName>
    </recommendedName>
</protein>
<feature type="domain" description="Fibronectin type-III" evidence="18">
    <location>
        <begin position="1377"/>
        <end position="1465"/>
    </location>
</feature>
<feature type="domain" description="Fibronectin type-III" evidence="18">
    <location>
        <begin position="896"/>
        <end position="986"/>
    </location>
</feature>
<evidence type="ECO:0000256" key="16">
    <source>
        <dbReference type="SAM" id="MobiDB-lite"/>
    </source>
</evidence>
<dbReference type="GO" id="GO:0005581">
    <property type="term" value="C:collagen trimer"/>
    <property type="evidence" value="ECO:0007669"/>
    <property type="project" value="UniProtKB-KW"/>
</dbReference>
<evidence type="ECO:0000256" key="1">
    <source>
        <dbReference type="ARBA" id="ARBA00004498"/>
    </source>
</evidence>
<keyword evidence="8" id="KW-0176">Collagen</keyword>
<dbReference type="GO" id="GO:0007155">
    <property type="term" value="P:cell adhesion"/>
    <property type="evidence" value="ECO:0007669"/>
    <property type="project" value="UniProtKB-KW"/>
</dbReference>
<feature type="domain" description="VWFA" evidence="17">
    <location>
        <begin position="1188"/>
        <end position="1360"/>
    </location>
</feature>
<dbReference type="SMART" id="SM00210">
    <property type="entry name" value="TSPN"/>
    <property type="match status" value="1"/>
</dbReference>
<keyword evidence="7" id="KW-0654">Proteoglycan</keyword>
<keyword evidence="3" id="KW-0272">Extracellular matrix</keyword>
<dbReference type="InterPro" id="IPR050525">
    <property type="entry name" value="ECM_Assembly_Org"/>
</dbReference>
<evidence type="ECO:0000259" key="18">
    <source>
        <dbReference type="PROSITE" id="PS50853"/>
    </source>
</evidence>
<keyword evidence="6" id="KW-0130">Cell adhesion</keyword>
<keyword evidence="10" id="KW-0325">Glycoprotein</keyword>
<keyword evidence="4" id="KW-0732">Signal</keyword>
<reference evidence="19" key="2">
    <citation type="submission" date="2025-08" db="UniProtKB">
        <authorList>
            <consortium name="Ensembl"/>
        </authorList>
    </citation>
    <scope>IDENTIFICATION</scope>
</reference>
<dbReference type="GO" id="GO:0005614">
    <property type="term" value="C:interstitial matrix"/>
    <property type="evidence" value="ECO:0007669"/>
    <property type="project" value="UniProtKB-ARBA"/>
</dbReference>
<proteinExistence type="inferred from homology"/>
<evidence type="ECO:0000256" key="5">
    <source>
        <dbReference type="ARBA" id="ARBA00022737"/>
    </source>
</evidence>
<evidence type="ECO:0000256" key="11">
    <source>
        <dbReference type="ARBA" id="ARBA00023278"/>
    </source>
</evidence>
<keyword evidence="9" id="KW-1015">Disulfide bond</keyword>
<evidence type="ECO:0000256" key="3">
    <source>
        <dbReference type="ARBA" id="ARBA00022530"/>
    </source>
</evidence>
<accession>A0A4W6E511</accession>
<reference evidence="20" key="1">
    <citation type="submission" date="2015-09" db="EMBL/GenBank/DDBJ databases">
        <authorList>
            <person name="Sai Rama Sridatta P."/>
        </authorList>
    </citation>
    <scope>NUCLEOTIDE SEQUENCE [LARGE SCALE GENOMIC DNA]</scope>
</reference>
<comment type="similarity">
    <text evidence="12">Belongs to the fibril-associated collagens with interrupted helices (FACIT) family.</text>
</comment>
<dbReference type="InterPro" id="IPR048287">
    <property type="entry name" value="TSPN-like_N"/>
</dbReference>
<dbReference type="FunFam" id="2.60.40.10:FF:000489">
    <property type="entry name" value="collagen alpha-1(XII) chain isoform X1"/>
    <property type="match status" value="1"/>
</dbReference>
<gene>
    <name evidence="19" type="primary">COL12A1</name>
</gene>
<dbReference type="SUPFAM" id="SSF53300">
    <property type="entry name" value="vWA-like"/>
    <property type="match status" value="4"/>
</dbReference>
<dbReference type="FunFam" id="2.60.40.10:FF:000480">
    <property type="entry name" value="Collagen, type XII, alpha 1"/>
    <property type="match status" value="1"/>
</dbReference>
<evidence type="ECO:0000313" key="20">
    <source>
        <dbReference type="Proteomes" id="UP000314980"/>
    </source>
</evidence>
<feature type="domain" description="Fibronectin type-III" evidence="18">
    <location>
        <begin position="619"/>
        <end position="710"/>
    </location>
</feature>